<accession>X1B6D3</accession>
<name>X1B6D3_9ZZZZ</name>
<protein>
    <submittedName>
        <fullName evidence="1">Uncharacterized protein</fullName>
    </submittedName>
</protein>
<sequence length="79" mass="9429">MFEISEYVDNTVDLIAWLNYINQIDGYMVGFNNEAFDYYVIHGLIENPSIGYRGLYDRAQQIINNRNEWPPQIFPDQRH</sequence>
<feature type="non-terminal residue" evidence="1">
    <location>
        <position position="79"/>
    </location>
</feature>
<evidence type="ECO:0000313" key="1">
    <source>
        <dbReference type="EMBL" id="GAG91299.1"/>
    </source>
</evidence>
<gene>
    <name evidence="1" type="ORF">S01H4_48358</name>
</gene>
<reference evidence="1" key="1">
    <citation type="journal article" date="2014" name="Front. Microbiol.">
        <title>High frequency of phylogenetically diverse reductive dehalogenase-homologous genes in deep subseafloor sedimentary metagenomes.</title>
        <authorList>
            <person name="Kawai M."/>
            <person name="Futagami T."/>
            <person name="Toyoda A."/>
            <person name="Takaki Y."/>
            <person name="Nishi S."/>
            <person name="Hori S."/>
            <person name="Arai W."/>
            <person name="Tsubouchi T."/>
            <person name="Morono Y."/>
            <person name="Uchiyama I."/>
            <person name="Ito T."/>
            <person name="Fujiyama A."/>
            <person name="Inagaki F."/>
            <person name="Takami H."/>
        </authorList>
    </citation>
    <scope>NUCLEOTIDE SEQUENCE</scope>
    <source>
        <strain evidence="1">Expedition CK06-06</strain>
    </source>
</reference>
<dbReference type="EMBL" id="BART01027258">
    <property type="protein sequence ID" value="GAG91299.1"/>
    <property type="molecule type" value="Genomic_DNA"/>
</dbReference>
<organism evidence="1">
    <name type="scientific">marine sediment metagenome</name>
    <dbReference type="NCBI Taxonomy" id="412755"/>
    <lineage>
        <taxon>unclassified sequences</taxon>
        <taxon>metagenomes</taxon>
        <taxon>ecological metagenomes</taxon>
    </lineage>
</organism>
<comment type="caution">
    <text evidence="1">The sequence shown here is derived from an EMBL/GenBank/DDBJ whole genome shotgun (WGS) entry which is preliminary data.</text>
</comment>
<proteinExistence type="predicted"/>
<dbReference type="AlphaFoldDB" id="X1B6D3"/>